<dbReference type="Pfam" id="PF08031">
    <property type="entry name" value="BBE"/>
    <property type="match status" value="1"/>
</dbReference>
<dbReference type="InterPro" id="IPR012951">
    <property type="entry name" value="BBE"/>
</dbReference>
<evidence type="ECO:0000256" key="4">
    <source>
        <dbReference type="ARBA" id="ARBA00022827"/>
    </source>
</evidence>
<evidence type="ECO:0000259" key="6">
    <source>
        <dbReference type="PROSITE" id="PS51387"/>
    </source>
</evidence>
<protein>
    <submittedName>
        <fullName evidence="7">6-hydroxy-D-nicotine oxidase</fullName>
        <ecNumber evidence="7">1.5.3.6</ecNumber>
    </submittedName>
</protein>
<dbReference type="Pfam" id="PF01565">
    <property type="entry name" value="FAD_binding_4"/>
    <property type="match status" value="1"/>
</dbReference>
<dbReference type="PROSITE" id="PS51318">
    <property type="entry name" value="TAT"/>
    <property type="match status" value="1"/>
</dbReference>
<comment type="cofactor">
    <cofactor evidence="1">
        <name>FAD</name>
        <dbReference type="ChEBI" id="CHEBI:57692"/>
    </cofactor>
</comment>
<dbReference type="Proteomes" id="UP000501534">
    <property type="component" value="Chromosome"/>
</dbReference>
<reference evidence="7 8" key="1">
    <citation type="submission" date="2020-04" db="EMBL/GenBank/DDBJ databases">
        <title>Usitatibacter rugosus gen. nov., sp. nov. and Usitatibacter palustris sp. nov., novel members of Usitatibacteraceae fam. nov. within the order Nitrosomonadales isolated from soil.</title>
        <authorList>
            <person name="Huber K.J."/>
            <person name="Neumann-Schaal M."/>
            <person name="Geppert A."/>
            <person name="Luckner M."/>
            <person name="Wanner G."/>
            <person name="Overmann J."/>
        </authorList>
    </citation>
    <scope>NUCLEOTIDE SEQUENCE [LARGE SCALE GENOMIC DNA]</scope>
    <source>
        <strain evidence="7 8">0125_3</strain>
    </source>
</reference>
<gene>
    <name evidence="7" type="ORF">DSM104443_03410</name>
</gene>
<keyword evidence="5 7" id="KW-0560">Oxidoreductase</keyword>
<evidence type="ECO:0000256" key="3">
    <source>
        <dbReference type="ARBA" id="ARBA00022630"/>
    </source>
</evidence>
<dbReference type="InterPro" id="IPR016166">
    <property type="entry name" value="FAD-bd_PCMH"/>
</dbReference>
<dbReference type="EMBL" id="CP053069">
    <property type="protein sequence ID" value="QJR12324.1"/>
    <property type="molecule type" value="Genomic_DNA"/>
</dbReference>
<evidence type="ECO:0000256" key="1">
    <source>
        <dbReference type="ARBA" id="ARBA00001974"/>
    </source>
</evidence>
<evidence type="ECO:0000256" key="2">
    <source>
        <dbReference type="ARBA" id="ARBA00005466"/>
    </source>
</evidence>
<dbReference type="RefSeq" id="WP_171094430.1">
    <property type="nucleotide sequence ID" value="NZ_CP053069.1"/>
</dbReference>
<proteinExistence type="inferred from homology"/>
<dbReference type="PANTHER" id="PTHR42973">
    <property type="entry name" value="BINDING OXIDOREDUCTASE, PUTATIVE (AFU_ORTHOLOGUE AFUA_1G17690)-RELATED"/>
    <property type="match status" value="1"/>
</dbReference>
<accession>A0A6M4H124</accession>
<dbReference type="Gene3D" id="3.30.465.10">
    <property type="match status" value="1"/>
</dbReference>
<keyword evidence="3" id="KW-0285">Flavoprotein</keyword>
<sequence length="467" mass="49994">MTDSVSARRTFLARVAAATAAGLAPAFGTEARDGDVAFLERGHPDFERHRALFNKRITLVPASIAVCASEAGVQKAVREAAARRLPVAIKGGGHGFEGFSLNDGGLVVDLAAMNRLALTGEVLVSGPGSRLSQLNDFLLPRSRILPAGSCGGVGLAGLTLGGGYGLFSRRFGLTCDNLTRVRLVDGLGEVRDSRETPEILWACRGGGNGGLGVVTHLEFATHAAPSTLHAFRYRFTVAKAEDAFEVASEWDTLARTLPPEAYSALIANGKTLTILVTTFASRPRSGPTGSVLDRLAARARKVEAPTSLPLAAGVRKYYGEKGPILFKNVSAGFYDRLEDVRPAALALFGAVLQNPGLIYQVNTFGPFPAASDGAFPHRDRRLIGELQAYWDTAARGARLMPVVADLQKQLADAGVRTHYSNYPDVGITDWARAYYGDSYPRLQALKKILDPEDRFRHPQGIRLPEAG</sequence>
<dbReference type="SUPFAM" id="SSF56176">
    <property type="entry name" value="FAD-binding/transporter-associated domain-like"/>
    <property type="match status" value="1"/>
</dbReference>
<dbReference type="AlphaFoldDB" id="A0A6M4H124"/>
<dbReference type="Gene3D" id="3.30.43.10">
    <property type="entry name" value="Uridine Diphospho-n-acetylenolpyruvylglucosamine Reductase, domain 2"/>
    <property type="match status" value="1"/>
</dbReference>
<evidence type="ECO:0000313" key="7">
    <source>
        <dbReference type="EMBL" id="QJR12324.1"/>
    </source>
</evidence>
<dbReference type="EC" id="1.5.3.6" evidence="7"/>
<evidence type="ECO:0000313" key="8">
    <source>
        <dbReference type="Proteomes" id="UP000501534"/>
    </source>
</evidence>
<feature type="domain" description="FAD-binding PCMH-type" evidence="6">
    <location>
        <begin position="57"/>
        <end position="224"/>
    </location>
</feature>
<dbReference type="InterPro" id="IPR016169">
    <property type="entry name" value="FAD-bd_PCMH_sub2"/>
</dbReference>
<dbReference type="GO" id="GO:0071949">
    <property type="term" value="F:FAD binding"/>
    <property type="evidence" value="ECO:0007669"/>
    <property type="project" value="InterPro"/>
</dbReference>
<dbReference type="PANTHER" id="PTHR42973:SF39">
    <property type="entry name" value="FAD-BINDING PCMH-TYPE DOMAIN-CONTAINING PROTEIN"/>
    <property type="match status" value="1"/>
</dbReference>
<dbReference type="InterPro" id="IPR050416">
    <property type="entry name" value="FAD-linked_Oxidoreductase"/>
</dbReference>
<keyword evidence="4" id="KW-0274">FAD</keyword>
<dbReference type="InterPro" id="IPR016167">
    <property type="entry name" value="FAD-bd_PCMH_sub1"/>
</dbReference>
<dbReference type="PROSITE" id="PS51387">
    <property type="entry name" value="FAD_PCMH"/>
    <property type="match status" value="1"/>
</dbReference>
<dbReference type="KEGG" id="uru:DSM104443_03410"/>
<keyword evidence="8" id="KW-1185">Reference proteome</keyword>
<name>A0A6M4H124_9PROT</name>
<dbReference type="InterPro" id="IPR036318">
    <property type="entry name" value="FAD-bd_PCMH-like_sf"/>
</dbReference>
<dbReference type="GO" id="GO:0018530">
    <property type="term" value="F:(R)-6-hydroxynicotine oxidase activity"/>
    <property type="evidence" value="ECO:0007669"/>
    <property type="project" value="UniProtKB-EC"/>
</dbReference>
<dbReference type="Gene3D" id="3.40.462.20">
    <property type="match status" value="1"/>
</dbReference>
<evidence type="ECO:0000256" key="5">
    <source>
        <dbReference type="ARBA" id="ARBA00023002"/>
    </source>
</evidence>
<dbReference type="InterPro" id="IPR006094">
    <property type="entry name" value="Oxid_FAD_bind_N"/>
</dbReference>
<comment type="similarity">
    <text evidence="2">Belongs to the oxygen-dependent FAD-linked oxidoreductase family.</text>
</comment>
<dbReference type="InterPro" id="IPR006311">
    <property type="entry name" value="TAT_signal"/>
</dbReference>
<organism evidence="7 8">
    <name type="scientific">Usitatibacter rugosus</name>
    <dbReference type="NCBI Taxonomy" id="2732067"/>
    <lineage>
        <taxon>Bacteria</taxon>
        <taxon>Pseudomonadati</taxon>
        <taxon>Pseudomonadota</taxon>
        <taxon>Betaproteobacteria</taxon>
        <taxon>Nitrosomonadales</taxon>
        <taxon>Usitatibacteraceae</taxon>
        <taxon>Usitatibacter</taxon>
    </lineage>
</organism>